<dbReference type="InterPro" id="IPR036736">
    <property type="entry name" value="ACP-like_sf"/>
</dbReference>
<dbReference type="OrthoDB" id="6370703at2"/>
<dbReference type="EMBL" id="VTET01000003">
    <property type="protein sequence ID" value="TYS73048.1"/>
    <property type="molecule type" value="Genomic_DNA"/>
</dbReference>
<dbReference type="PROSITE" id="PS50075">
    <property type="entry name" value="CARRIER"/>
    <property type="match status" value="1"/>
</dbReference>
<gene>
    <name evidence="2" type="primary">asbD</name>
    <name evidence="2" type="ORF">FZC75_08295</name>
</gene>
<dbReference type="AlphaFoldDB" id="A0A5D4TE68"/>
<reference evidence="2 3" key="1">
    <citation type="submission" date="2019-08" db="EMBL/GenBank/DDBJ databases">
        <title>Bacillus genomes from the desert of Cuatro Cienegas, Coahuila.</title>
        <authorList>
            <person name="Olmedo-Alvarez G."/>
        </authorList>
    </citation>
    <scope>NUCLEOTIDE SEQUENCE [LARGE SCALE GENOMIC DNA]</scope>
    <source>
        <strain evidence="2 3">CH98b_3T</strain>
    </source>
</reference>
<evidence type="ECO:0000313" key="3">
    <source>
        <dbReference type="Proteomes" id="UP000324517"/>
    </source>
</evidence>
<feature type="domain" description="Carrier" evidence="1">
    <location>
        <begin position="5"/>
        <end position="83"/>
    </location>
</feature>
<dbReference type="Gene3D" id="1.10.1200.10">
    <property type="entry name" value="ACP-like"/>
    <property type="match status" value="1"/>
</dbReference>
<dbReference type="NCBIfam" id="NF005798">
    <property type="entry name" value="PRK07639.1"/>
    <property type="match status" value="1"/>
</dbReference>
<accession>A0A5D4TE68</accession>
<dbReference type="Proteomes" id="UP000324517">
    <property type="component" value="Unassembled WGS sequence"/>
</dbReference>
<dbReference type="SUPFAM" id="SSF47336">
    <property type="entry name" value="ACP-like"/>
    <property type="match status" value="1"/>
</dbReference>
<dbReference type="InterPro" id="IPR009081">
    <property type="entry name" value="PP-bd_ACP"/>
</dbReference>
<name>A0A5D4TE68_9BACI</name>
<sequence>MLNREELYQAVYDILKHKLKIPTWNSFEENARLNEDLYMDSIMILQLILHLELDLGLNIPDDMLVPKDFHTVETLLNFLEELSKNSYEKERQL</sequence>
<evidence type="ECO:0000313" key="2">
    <source>
        <dbReference type="EMBL" id="TYS73048.1"/>
    </source>
</evidence>
<dbReference type="Pfam" id="PF00550">
    <property type="entry name" value="PP-binding"/>
    <property type="match status" value="1"/>
</dbReference>
<evidence type="ECO:0000259" key="1">
    <source>
        <dbReference type="PROSITE" id="PS50075"/>
    </source>
</evidence>
<dbReference type="RefSeq" id="WP_010199581.1">
    <property type="nucleotide sequence ID" value="NZ_JBNILM010000002.1"/>
</dbReference>
<organism evidence="2 3">
    <name type="scientific">Sutcliffiella horikoshii</name>
    <dbReference type="NCBI Taxonomy" id="79883"/>
    <lineage>
        <taxon>Bacteria</taxon>
        <taxon>Bacillati</taxon>
        <taxon>Bacillota</taxon>
        <taxon>Bacilli</taxon>
        <taxon>Bacillales</taxon>
        <taxon>Bacillaceae</taxon>
        <taxon>Sutcliffiella</taxon>
    </lineage>
</organism>
<proteinExistence type="predicted"/>
<protein>
    <submittedName>
        <fullName evidence="2">Petrobactin biosynthesis protein AsbD</fullName>
    </submittedName>
</protein>
<comment type="caution">
    <text evidence="2">The sequence shown here is derived from an EMBL/GenBank/DDBJ whole genome shotgun (WGS) entry which is preliminary data.</text>
</comment>